<reference evidence="2" key="1">
    <citation type="submission" date="2020-06" db="EMBL/GenBank/DDBJ databases">
        <title>WGS assembly of Ceratodon purpureus strain R40.</title>
        <authorList>
            <person name="Carey S.B."/>
            <person name="Jenkins J."/>
            <person name="Shu S."/>
            <person name="Lovell J.T."/>
            <person name="Sreedasyam A."/>
            <person name="Maumus F."/>
            <person name="Tiley G.P."/>
            <person name="Fernandez-Pozo N."/>
            <person name="Barry K."/>
            <person name="Chen C."/>
            <person name="Wang M."/>
            <person name="Lipzen A."/>
            <person name="Daum C."/>
            <person name="Saski C.A."/>
            <person name="Payton A.C."/>
            <person name="Mcbreen J.C."/>
            <person name="Conrad R.E."/>
            <person name="Kollar L.M."/>
            <person name="Olsson S."/>
            <person name="Huttunen S."/>
            <person name="Landis J.B."/>
            <person name="Wickett N.J."/>
            <person name="Johnson M.G."/>
            <person name="Rensing S.A."/>
            <person name="Grimwood J."/>
            <person name="Schmutz J."/>
            <person name="Mcdaniel S.F."/>
        </authorList>
    </citation>
    <scope>NUCLEOTIDE SEQUENCE</scope>
    <source>
        <strain evidence="2">R40</strain>
    </source>
</reference>
<dbReference type="AlphaFoldDB" id="A0A8T0HPN9"/>
<proteinExistence type="predicted"/>
<feature type="region of interest" description="Disordered" evidence="1">
    <location>
        <begin position="1"/>
        <end position="20"/>
    </location>
</feature>
<evidence type="ECO:0000256" key="1">
    <source>
        <dbReference type="SAM" id="MobiDB-lite"/>
    </source>
</evidence>
<protein>
    <submittedName>
        <fullName evidence="2">Uncharacterized protein</fullName>
    </submittedName>
</protein>
<accession>A0A8T0HPN9</accession>
<gene>
    <name evidence="2" type="ORF">KC19_VG122700</name>
</gene>
<dbReference type="EMBL" id="CM026426">
    <property type="protein sequence ID" value="KAG0572761.1"/>
    <property type="molecule type" value="Genomic_DNA"/>
</dbReference>
<organism evidence="2 3">
    <name type="scientific">Ceratodon purpureus</name>
    <name type="common">Fire moss</name>
    <name type="synonym">Dicranum purpureum</name>
    <dbReference type="NCBI Taxonomy" id="3225"/>
    <lineage>
        <taxon>Eukaryota</taxon>
        <taxon>Viridiplantae</taxon>
        <taxon>Streptophyta</taxon>
        <taxon>Embryophyta</taxon>
        <taxon>Bryophyta</taxon>
        <taxon>Bryophytina</taxon>
        <taxon>Bryopsida</taxon>
        <taxon>Dicranidae</taxon>
        <taxon>Pseudoditrichales</taxon>
        <taxon>Ditrichaceae</taxon>
        <taxon>Ceratodon</taxon>
    </lineage>
</organism>
<sequence>MPAKEGRVPQEELPPRKNVPEEDFCQIDDKLHLLCVQGHRRSIFFEVKSSEDGIPAWVHKWMDEVAAGGDGNDYCLEDGWYISEDEDSDFHEYAGEDIYETIDGPGIPLIILSDDDQDSHE</sequence>
<comment type="caution">
    <text evidence="2">The sequence shown here is derived from an EMBL/GenBank/DDBJ whole genome shotgun (WGS) entry which is preliminary data.</text>
</comment>
<dbReference type="Proteomes" id="UP000822688">
    <property type="component" value="Chromosome V"/>
</dbReference>
<evidence type="ECO:0000313" key="2">
    <source>
        <dbReference type="EMBL" id="KAG0572761.1"/>
    </source>
</evidence>
<keyword evidence="3" id="KW-1185">Reference proteome</keyword>
<evidence type="ECO:0000313" key="3">
    <source>
        <dbReference type="Proteomes" id="UP000822688"/>
    </source>
</evidence>
<name>A0A8T0HPN9_CERPU</name>